<comment type="caution">
    <text evidence="9">The sequence shown here is derived from an EMBL/GenBank/DDBJ whole genome shotgun (WGS) entry which is preliminary data.</text>
</comment>
<evidence type="ECO:0000313" key="9">
    <source>
        <dbReference type="EMBL" id="KAK4765459.1"/>
    </source>
</evidence>
<evidence type="ECO:0000256" key="8">
    <source>
        <dbReference type="SAM" id="MobiDB-lite"/>
    </source>
</evidence>
<dbReference type="AlphaFoldDB" id="A0AAN7KDX4"/>
<sequence length="127" mass="14149">MKGRGGESCGLGDSGWWTVCFAIGVPSGKRRRQGQGDAPHEAPSLRHGHLHDHQHHEHSHHHHHHERSVSDMTAPQKTLQEFAWATRWDDMANFLRENLSLCCCSAALFVVDAACPHLIPKPAVKTV</sequence>
<keyword evidence="6" id="KW-0460">Magnesium</keyword>
<evidence type="ECO:0000256" key="7">
    <source>
        <dbReference type="ARBA" id="ARBA00022967"/>
    </source>
</evidence>
<dbReference type="GO" id="GO:0016020">
    <property type="term" value="C:membrane"/>
    <property type="evidence" value="ECO:0007669"/>
    <property type="project" value="UniProtKB-SubCell"/>
</dbReference>
<dbReference type="PANTHER" id="PTHR43079:SF1">
    <property type="entry name" value="CADMIUM_ZINC-TRANSPORTING ATPASE HMA1, CHLOROPLASTIC-RELATED"/>
    <property type="match status" value="1"/>
</dbReference>
<feature type="compositionally biased region" description="Basic residues" evidence="8">
    <location>
        <begin position="46"/>
        <end position="66"/>
    </location>
</feature>
<evidence type="ECO:0000256" key="6">
    <source>
        <dbReference type="ARBA" id="ARBA00022842"/>
    </source>
</evidence>
<evidence type="ECO:0000256" key="2">
    <source>
        <dbReference type="ARBA" id="ARBA00006024"/>
    </source>
</evidence>
<organism evidence="9 10">
    <name type="scientific">Trapa natans</name>
    <name type="common">Water chestnut</name>
    <dbReference type="NCBI Taxonomy" id="22666"/>
    <lineage>
        <taxon>Eukaryota</taxon>
        <taxon>Viridiplantae</taxon>
        <taxon>Streptophyta</taxon>
        <taxon>Embryophyta</taxon>
        <taxon>Tracheophyta</taxon>
        <taxon>Spermatophyta</taxon>
        <taxon>Magnoliopsida</taxon>
        <taxon>eudicotyledons</taxon>
        <taxon>Gunneridae</taxon>
        <taxon>Pentapetalae</taxon>
        <taxon>rosids</taxon>
        <taxon>malvids</taxon>
        <taxon>Myrtales</taxon>
        <taxon>Lythraceae</taxon>
        <taxon>Trapa</taxon>
    </lineage>
</organism>
<reference evidence="9 10" key="1">
    <citation type="journal article" date="2023" name="Hortic Res">
        <title>Pangenome of water caltrop reveals structural variations and asymmetric subgenome divergence after allopolyploidization.</title>
        <authorList>
            <person name="Zhang X."/>
            <person name="Chen Y."/>
            <person name="Wang L."/>
            <person name="Yuan Y."/>
            <person name="Fang M."/>
            <person name="Shi L."/>
            <person name="Lu R."/>
            <person name="Comes H.P."/>
            <person name="Ma Y."/>
            <person name="Chen Y."/>
            <person name="Huang G."/>
            <person name="Zhou Y."/>
            <person name="Zheng Z."/>
            <person name="Qiu Y."/>
        </authorList>
    </citation>
    <scope>NUCLEOTIDE SEQUENCE [LARGE SCALE GENOMIC DNA]</scope>
    <source>
        <strain evidence="9">F231</strain>
    </source>
</reference>
<keyword evidence="3" id="KW-0479">Metal-binding</keyword>
<dbReference type="GO" id="GO:0046872">
    <property type="term" value="F:metal ion binding"/>
    <property type="evidence" value="ECO:0007669"/>
    <property type="project" value="UniProtKB-KW"/>
</dbReference>
<evidence type="ECO:0000256" key="1">
    <source>
        <dbReference type="ARBA" id="ARBA00004141"/>
    </source>
</evidence>
<dbReference type="EMBL" id="JAXQNO010000023">
    <property type="protein sequence ID" value="KAK4765459.1"/>
    <property type="molecule type" value="Genomic_DNA"/>
</dbReference>
<evidence type="ECO:0000256" key="3">
    <source>
        <dbReference type="ARBA" id="ARBA00022723"/>
    </source>
</evidence>
<evidence type="ECO:0000256" key="5">
    <source>
        <dbReference type="ARBA" id="ARBA00022840"/>
    </source>
</evidence>
<keyword evidence="4" id="KW-0547">Nucleotide-binding</keyword>
<keyword evidence="7" id="KW-1278">Translocase</keyword>
<evidence type="ECO:0000256" key="4">
    <source>
        <dbReference type="ARBA" id="ARBA00022741"/>
    </source>
</evidence>
<evidence type="ECO:0000313" key="10">
    <source>
        <dbReference type="Proteomes" id="UP001346149"/>
    </source>
</evidence>
<dbReference type="Proteomes" id="UP001346149">
    <property type="component" value="Unassembled WGS sequence"/>
</dbReference>
<feature type="region of interest" description="Disordered" evidence="8">
    <location>
        <begin position="28"/>
        <end position="73"/>
    </location>
</feature>
<dbReference type="InterPro" id="IPR051949">
    <property type="entry name" value="Cation_Transport_ATPase"/>
</dbReference>
<name>A0AAN7KDX4_TRANT</name>
<keyword evidence="5" id="KW-0067">ATP-binding</keyword>
<dbReference type="PANTHER" id="PTHR43079">
    <property type="entry name" value="PROBABLE CADMIUM/ZINC-TRANSPORTING ATPASE HMA1"/>
    <property type="match status" value="1"/>
</dbReference>
<protein>
    <submittedName>
        <fullName evidence="9">Uncharacterized protein</fullName>
    </submittedName>
</protein>
<keyword evidence="10" id="KW-1185">Reference proteome</keyword>
<comment type="similarity">
    <text evidence="2">Belongs to the cation transport ATPase (P-type) (TC 3.A.3) family. Type IB subfamily.</text>
</comment>
<gene>
    <name evidence="9" type="ORF">SAY86_026549</name>
</gene>
<proteinExistence type="inferred from homology"/>
<dbReference type="GO" id="GO:0005524">
    <property type="term" value="F:ATP binding"/>
    <property type="evidence" value="ECO:0007669"/>
    <property type="project" value="UniProtKB-KW"/>
</dbReference>
<comment type="subcellular location">
    <subcellularLocation>
        <location evidence="1">Membrane</location>
        <topology evidence="1">Multi-pass membrane protein</topology>
    </subcellularLocation>
</comment>
<accession>A0AAN7KDX4</accession>